<keyword evidence="1 2" id="KW-0238">DNA-binding</keyword>
<accession>A0A5C5ZN70</accession>
<dbReference type="HAMAP" id="MF_00274">
    <property type="entry name" value="DNA_YbaB_EbfC"/>
    <property type="match status" value="1"/>
</dbReference>
<comment type="caution">
    <text evidence="3">The sequence shown here is derived from an EMBL/GenBank/DDBJ whole genome shotgun (WGS) entry which is preliminary data.</text>
</comment>
<keyword evidence="2" id="KW-0963">Cytoplasm</keyword>
<comment type="subcellular location">
    <subcellularLocation>
        <location evidence="2">Cytoplasm</location>
        <location evidence="2">Nucleoid</location>
    </subcellularLocation>
</comment>
<dbReference type="PANTHER" id="PTHR33449:SF1">
    <property type="entry name" value="NUCLEOID-ASSOCIATED PROTEIN YBAB"/>
    <property type="match status" value="1"/>
</dbReference>
<dbReference type="PIRSF" id="PIRSF004555">
    <property type="entry name" value="UCP004555"/>
    <property type="match status" value="1"/>
</dbReference>
<dbReference type="GO" id="GO:0043590">
    <property type="term" value="C:bacterial nucleoid"/>
    <property type="evidence" value="ECO:0007669"/>
    <property type="project" value="UniProtKB-UniRule"/>
</dbReference>
<organism evidence="3 4">
    <name type="scientific">Pseudobythopirellula maris</name>
    <dbReference type="NCBI Taxonomy" id="2527991"/>
    <lineage>
        <taxon>Bacteria</taxon>
        <taxon>Pseudomonadati</taxon>
        <taxon>Planctomycetota</taxon>
        <taxon>Planctomycetia</taxon>
        <taxon>Pirellulales</taxon>
        <taxon>Lacipirellulaceae</taxon>
        <taxon>Pseudobythopirellula</taxon>
    </lineage>
</organism>
<dbReference type="EMBL" id="SJPQ01000002">
    <property type="protein sequence ID" value="TWT88954.1"/>
    <property type="molecule type" value="Genomic_DNA"/>
</dbReference>
<dbReference type="GO" id="GO:0005829">
    <property type="term" value="C:cytosol"/>
    <property type="evidence" value="ECO:0007669"/>
    <property type="project" value="TreeGrafter"/>
</dbReference>
<dbReference type="Pfam" id="PF02575">
    <property type="entry name" value="YbaB_DNA_bd"/>
    <property type="match status" value="1"/>
</dbReference>
<dbReference type="InterPro" id="IPR004401">
    <property type="entry name" value="YbaB/EbfC"/>
</dbReference>
<keyword evidence="4" id="KW-1185">Reference proteome</keyword>
<name>A0A5C5ZN70_9BACT</name>
<comment type="subunit">
    <text evidence="2">Homodimer.</text>
</comment>
<dbReference type="GO" id="GO:0003677">
    <property type="term" value="F:DNA binding"/>
    <property type="evidence" value="ECO:0007669"/>
    <property type="project" value="UniProtKB-UniRule"/>
</dbReference>
<dbReference type="RefSeq" id="WP_197525692.1">
    <property type="nucleotide sequence ID" value="NZ_SJPQ01000002.1"/>
</dbReference>
<dbReference type="AlphaFoldDB" id="A0A5C5ZN70"/>
<evidence type="ECO:0000256" key="2">
    <source>
        <dbReference type="HAMAP-Rule" id="MF_00274"/>
    </source>
</evidence>
<reference evidence="3 4" key="1">
    <citation type="submission" date="2019-02" db="EMBL/GenBank/DDBJ databases">
        <title>Deep-cultivation of Planctomycetes and their phenomic and genomic characterization uncovers novel biology.</title>
        <authorList>
            <person name="Wiegand S."/>
            <person name="Jogler M."/>
            <person name="Boedeker C."/>
            <person name="Pinto D."/>
            <person name="Vollmers J."/>
            <person name="Rivas-Marin E."/>
            <person name="Kohn T."/>
            <person name="Peeters S.H."/>
            <person name="Heuer A."/>
            <person name="Rast P."/>
            <person name="Oberbeckmann S."/>
            <person name="Bunk B."/>
            <person name="Jeske O."/>
            <person name="Meyerdierks A."/>
            <person name="Storesund J.E."/>
            <person name="Kallscheuer N."/>
            <person name="Luecker S."/>
            <person name="Lage O.M."/>
            <person name="Pohl T."/>
            <person name="Merkel B.J."/>
            <person name="Hornburger P."/>
            <person name="Mueller R.-W."/>
            <person name="Bruemmer F."/>
            <person name="Labrenz M."/>
            <person name="Spormann A.M."/>
            <person name="Op Den Camp H."/>
            <person name="Overmann J."/>
            <person name="Amann R."/>
            <person name="Jetten M.S.M."/>
            <person name="Mascher T."/>
            <person name="Medema M.H."/>
            <person name="Devos D.P."/>
            <person name="Kaster A.-K."/>
            <person name="Ovreas L."/>
            <person name="Rohde M."/>
            <person name="Galperin M.Y."/>
            <person name="Jogler C."/>
        </authorList>
    </citation>
    <scope>NUCLEOTIDE SEQUENCE [LARGE SCALE GENOMIC DNA]</scope>
    <source>
        <strain evidence="3 4">Mal64</strain>
    </source>
</reference>
<dbReference type="InterPro" id="IPR036894">
    <property type="entry name" value="YbaB-like_sf"/>
</dbReference>
<dbReference type="NCBIfam" id="TIGR00103">
    <property type="entry name" value="DNA_YbaB_EbfC"/>
    <property type="match status" value="1"/>
</dbReference>
<comment type="similarity">
    <text evidence="2">Belongs to the YbaB/EbfC family.</text>
</comment>
<dbReference type="PANTHER" id="PTHR33449">
    <property type="entry name" value="NUCLEOID-ASSOCIATED PROTEIN YBAB"/>
    <property type="match status" value="1"/>
</dbReference>
<gene>
    <name evidence="3" type="ORF">Mal64_24440</name>
</gene>
<sequence>MLKGLGNLANIGQMMQQAKEMGSKMKAMQEELKAQKVTGSAGGGMVEVDANGAGEVLAVRIDPSLKEKGDMELVEGLLPAACNAAAQKARELHAEKMQEITGGMPGLGEAMAGLTGEE</sequence>
<proteinExistence type="inferred from homology"/>
<comment type="function">
    <text evidence="2">Binds to DNA and alters its conformation. May be involved in regulation of gene expression, nucleoid organization and DNA protection.</text>
</comment>
<dbReference type="Gene3D" id="3.30.1310.10">
    <property type="entry name" value="Nucleoid-associated protein YbaB-like domain"/>
    <property type="match status" value="1"/>
</dbReference>
<evidence type="ECO:0000313" key="3">
    <source>
        <dbReference type="EMBL" id="TWT88954.1"/>
    </source>
</evidence>
<dbReference type="SUPFAM" id="SSF82607">
    <property type="entry name" value="YbaB-like"/>
    <property type="match status" value="1"/>
</dbReference>
<protein>
    <recommendedName>
        <fullName evidence="2">Nucleoid-associated protein Mal64_24440</fullName>
    </recommendedName>
</protein>
<dbReference type="Proteomes" id="UP000315440">
    <property type="component" value="Unassembled WGS sequence"/>
</dbReference>
<evidence type="ECO:0000313" key="4">
    <source>
        <dbReference type="Proteomes" id="UP000315440"/>
    </source>
</evidence>
<evidence type="ECO:0000256" key="1">
    <source>
        <dbReference type="ARBA" id="ARBA00023125"/>
    </source>
</evidence>